<evidence type="ECO:0000256" key="1">
    <source>
        <dbReference type="SAM" id="MobiDB-lite"/>
    </source>
</evidence>
<feature type="region of interest" description="Disordered" evidence="1">
    <location>
        <begin position="56"/>
        <end position="78"/>
    </location>
</feature>
<dbReference type="RefSeq" id="WP_111360561.1">
    <property type="nucleotide sequence ID" value="NZ_NHSK01000196.1"/>
</dbReference>
<accession>A0A327JTA9</accession>
<dbReference type="Pfam" id="PF20159">
    <property type="entry name" value="YidB"/>
    <property type="match status" value="1"/>
</dbReference>
<evidence type="ECO:0000313" key="3">
    <source>
        <dbReference type="Proteomes" id="UP000248863"/>
    </source>
</evidence>
<dbReference type="OrthoDB" id="4235777at2"/>
<evidence type="ECO:0000313" key="2">
    <source>
        <dbReference type="EMBL" id="RAI28704.1"/>
    </source>
</evidence>
<feature type="region of interest" description="Disordered" evidence="1">
    <location>
        <begin position="174"/>
        <end position="194"/>
    </location>
</feature>
<feature type="region of interest" description="Disordered" evidence="1">
    <location>
        <begin position="11"/>
        <end position="31"/>
    </location>
</feature>
<name>A0A327JTA9_9BRAD</name>
<reference evidence="2 3" key="1">
    <citation type="submission" date="2017-07" db="EMBL/GenBank/DDBJ databases">
        <title>Draft Genome Sequences of Select Purple Nonsulfur Bacteria.</title>
        <authorList>
            <person name="Lasarre B."/>
            <person name="Mckinlay J.B."/>
        </authorList>
    </citation>
    <scope>NUCLEOTIDE SEQUENCE [LARGE SCALE GENOMIC DNA]</scope>
    <source>
        <strain evidence="2 3">DSM 11907</strain>
    </source>
</reference>
<keyword evidence="3" id="KW-1185">Reference proteome</keyword>
<proteinExistence type="predicted"/>
<dbReference type="Gene3D" id="1.10.10.690">
    <property type="entry name" value="YidB-like"/>
    <property type="match status" value="1"/>
</dbReference>
<protein>
    <recommendedName>
        <fullName evidence="4">DUF937 domain-containing protein</fullName>
    </recommendedName>
</protein>
<comment type="caution">
    <text evidence="2">The sequence shown here is derived from an EMBL/GenBank/DDBJ whole genome shotgun (WGS) entry which is preliminary data.</text>
</comment>
<dbReference type="EMBL" id="NPEU01000740">
    <property type="protein sequence ID" value="RAI28704.1"/>
    <property type="molecule type" value="Genomic_DNA"/>
</dbReference>
<dbReference type="AlphaFoldDB" id="A0A327JTA9"/>
<dbReference type="SUPFAM" id="SSF140804">
    <property type="entry name" value="YidB-like"/>
    <property type="match status" value="1"/>
</dbReference>
<evidence type="ECO:0008006" key="4">
    <source>
        <dbReference type="Google" id="ProtNLM"/>
    </source>
</evidence>
<dbReference type="InterPro" id="IPR045372">
    <property type="entry name" value="YidB"/>
</dbReference>
<sequence>MGLLDVINGMMNGPRGASAPETPGGKDADKGGMSPITMAILGLLAYKAYKHFGSGSSPVPQAETNAPPWGPGRVQGEGSSGGLGGLLGSLGGLLGGGAAGGALSGGLKDMMDQFHRSGRGEVADSWVGRGPNRSISPRELEETLGRERIDELSRRTGLSRDELLAELSQRLPEAVDEVTPDGKLPSEAQVRRWL</sequence>
<dbReference type="InterPro" id="IPR027405">
    <property type="entry name" value="YidB-like"/>
</dbReference>
<dbReference type="Proteomes" id="UP000248863">
    <property type="component" value="Unassembled WGS sequence"/>
</dbReference>
<gene>
    <name evidence="2" type="ORF">CH338_29180</name>
</gene>
<organism evidence="2 3">
    <name type="scientific">Rhodoplanes elegans</name>
    <dbReference type="NCBI Taxonomy" id="29408"/>
    <lineage>
        <taxon>Bacteria</taxon>
        <taxon>Pseudomonadati</taxon>
        <taxon>Pseudomonadota</taxon>
        <taxon>Alphaproteobacteria</taxon>
        <taxon>Hyphomicrobiales</taxon>
        <taxon>Nitrobacteraceae</taxon>
        <taxon>Rhodoplanes</taxon>
    </lineage>
</organism>